<dbReference type="InterPro" id="IPR036412">
    <property type="entry name" value="HAD-like_sf"/>
</dbReference>
<organism evidence="3 4">
    <name type="scientific">Candidatus Kaiserbacteria bacterium RIFCSPHIGHO2_02_FULL_49_34</name>
    <dbReference type="NCBI Taxonomy" id="1798491"/>
    <lineage>
        <taxon>Bacteria</taxon>
        <taxon>Candidatus Kaiseribacteriota</taxon>
    </lineage>
</organism>
<dbReference type="STRING" id="1798491.A3C87_00790"/>
<dbReference type="AlphaFoldDB" id="A0A1F6DKG8"/>
<comment type="similarity">
    <text evidence="1">Belongs to the 5'(3')-deoxyribonucleotidase family.</text>
</comment>
<feature type="active site" description="Nucleophile" evidence="2">
    <location>
        <position position="7"/>
    </location>
</feature>
<proteinExistence type="inferred from homology"/>
<reference evidence="3 4" key="1">
    <citation type="journal article" date="2016" name="Nat. Commun.">
        <title>Thousands of microbial genomes shed light on interconnected biogeochemical processes in an aquifer system.</title>
        <authorList>
            <person name="Anantharaman K."/>
            <person name="Brown C.T."/>
            <person name="Hug L.A."/>
            <person name="Sharon I."/>
            <person name="Castelle C.J."/>
            <person name="Probst A.J."/>
            <person name="Thomas B.C."/>
            <person name="Singh A."/>
            <person name="Wilkins M.J."/>
            <person name="Karaoz U."/>
            <person name="Brodie E.L."/>
            <person name="Williams K.H."/>
            <person name="Hubbard S.S."/>
            <person name="Banfield J.F."/>
        </authorList>
    </citation>
    <scope>NUCLEOTIDE SEQUENCE [LARGE SCALE GENOMIC DNA]</scope>
</reference>
<protein>
    <recommendedName>
        <fullName evidence="5">FCP1 homology domain-containing protein</fullName>
    </recommendedName>
</protein>
<accession>A0A1F6DKG8</accession>
<evidence type="ECO:0000313" key="4">
    <source>
        <dbReference type="Proteomes" id="UP000176511"/>
    </source>
</evidence>
<evidence type="ECO:0008006" key="5">
    <source>
        <dbReference type="Google" id="ProtNLM"/>
    </source>
</evidence>
<dbReference type="Pfam" id="PF06941">
    <property type="entry name" value="NT5C"/>
    <property type="match status" value="1"/>
</dbReference>
<evidence type="ECO:0000256" key="1">
    <source>
        <dbReference type="ARBA" id="ARBA00009589"/>
    </source>
</evidence>
<sequence>MTSIVFDFDDTLFEMVPNMLPFANKMFQTGIRYEDCYTFNLSLLFGRTDDEIDHMFHQFCMSDDHKKMVPTPGMHKALQYVSSKYNAVHIATARKSKAEIARSMHNALVQHDMMKYMQRVFMGSSKGAVCKRVGAVAFVDDAPHNIEDVATDSPKTTRILVDRPWNQDYKEDVIRITSGYDILNIL</sequence>
<dbReference type="InterPro" id="IPR052419">
    <property type="entry name" value="5_3-deoxyribonucleotidase-like"/>
</dbReference>
<dbReference type="Proteomes" id="UP000176511">
    <property type="component" value="Unassembled WGS sequence"/>
</dbReference>
<dbReference type="PANTHER" id="PTHR35134">
    <property type="entry name" value="NUCLEOTIDASE YQFW-RELATED"/>
    <property type="match status" value="1"/>
</dbReference>
<dbReference type="GO" id="GO:0008253">
    <property type="term" value="F:5'-nucleotidase activity"/>
    <property type="evidence" value="ECO:0007669"/>
    <property type="project" value="InterPro"/>
</dbReference>
<dbReference type="SUPFAM" id="SSF56784">
    <property type="entry name" value="HAD-like"/>
    <property type="match status" value="1"/>
</dbReference>
<dbReference type="Gene3D" id="3.40.50.1000">
    <property type="entry name" value="HAD superfamily/HAD-like"/>
    <property type="match status" value="1"/>
</dbReference>
<gene>
    <name evidence="3" type="ORF">A3C87_00790</name>
</gene>
<evidence type="ECO:0000313" key="3">
    <source>
        <dbReference type="EMBL" id="OGG61918.1"/>
    </source>
</evidence>
<name>A0A1F6DKG8_9BACT</name>
<dbReference type="PANTHER" id="PTHR35134:SF2">
    <property type="entry name" value="NUCLEOTIDASE YQFW-RELATED"/>
    <property type="match status" value="1"/>
</dbReference>
<dbReference type="EMBL" id="MFLE01000014">
    <property type="protein sequence ID" value="OGG61918.1"/>
    <property type="molecule type" value="Genomic_DNA"/>
</dbReference>
<feature type="active site" description="Proton donor" evidence="2">
    <location>
        <position position="9"/>
    </location>
</feature>
<comment type="caution">
    <text evidence="3">The sequence shown here is derived from an EMBL/GenBank/DDBJ whole genome shotgun (WGS) entry which is preliminary data.</text>
</comment>
<dbReference type="InterPro" id="IPR023214">
    <property type="entry name" value="HAD_sf"/>
</dbReference>
<dbReference type="InterPro" id="IPR010708">
    <property type="entry name" value="5'(3')-deoxyribonucleotidase"/>
</dbReference>
<dbReference type="GO" id="GO:0009264">
    <property type="term" value="P:deoxyribonucleotide catabolic process"/>
    <property type="evidence" value="ECO:0007669"/>
    <property type="project" value="InterPro"/>
</dbReference>
<evidence type="ECO:0000256" key="2">
    <source>
        <dbReference type="PIRSR" id="PIRSR610708-1"/>
    </source>
</evidence>